<keyword evidence="5" id="KW-0732">Signal</keyword>
<feature type="region of interest" description="Disordered" evidence="3">
    <location>
        <begin position="771"/>
        <end position="823"/>
    </location>
</feature>
<feature type="compositionally biased region" description="Polar residues" evidence="3">
    <location>
        <begin position="799"/>
        <end position="812"/>
    </location>
</feature>
<feature type="compositionally biased region" description="Low complexity" evidence="3">
    <location>
        <begin position="1301"/>
        <end position="1318"/>
    </location>
</feature>
<dbReference type="EnsemblMetazoa" id="AALFPA23_020668.R30521">
    <property type="protein sequence ID" value="AALFPA23_020668.P30521"/>
    <property type="gene ID" value="AALFPA23_020668"/>
</dbReference>
<dbReference type="SMART" id="SM00369">
    <property type="entry name" value="LRR_TYP"/>
    <property type="match status" value="10"/>
</dbReference>
<dbReference type="PANTHER" id="PTHR24366">
    <property type="entry name" value="IG(IMMUNOGLOBULIN) AND LRR(LEUCINE RICH REPEAT) DOMAINS"/>
    <property type="match status" value="1"/>
</dbReference>
<feature type="compositionally biased region" description="Basic and acidic residues" evidence="3">
    <location>
        <begin position="1281"/>
        <end position="1292"/>
    </location>
</feature>
<feature type="compositionally biased region" description="Basic and acidic residues" evidence="3">
    <location>
        <begin position="1360"/>
        <end position="1376"/>
    </location>
</feature>
<evidence type="ECO:0000313" key="6">
    <source>
        <dbReference type="EnsemblMetazoa" id="AALFPA23_020668.P30521"/>
    </source>
</evidence>
<feature type="chain" id="PRO_5046451207" description="LRRCT domain-containing protein" evidence="5">
    <location>
        <begin position="35"/>
        <end position="1376"/>
    </location>
</feature>
<feature type="transmembrane region" description="Helical" evidence="4">
    <location>
        <begin position="1174"/>
        <end position="1197"/>
    </location>
</feature>
<feature type="region of interest" description="Disordered" evidence="3">
    <location>
        <begin position="841"/>
        <end position="895"/>
    </location>
</feature>
<keyword evidence="4" id="KW-0472">Membrane</keyword>
<feature type="region of interest" description="Disordered" evidence="3">
    <location>
        <begin position="1126"/>
        <end position="1152"/>
    </location>
</feature>
<feature type="compositionally biased region" description="Polar residues" evidence="3">
    <location>
        <begin position="870"/>
        <end position="895"/>
    </location>
</feature>
<feature type="compositionally biased region" description="Basic and acidic residues" evidence="3">
    <location>
        <begin position="842"/>
        <end position="868"/>
    </location>
</feature>
<feature type="compositionally biased region" description="Basic and acidic residues" evidence="3">
    <location>
        <begin position="771"/>
        <end position="782"/>
    </location>
</feature>
<evidence type="ECO:0000256" key="2">
    <source>
        <dbReference type="ARBA" id="ARBA00022737"/>
    </source>
</evidence>
<dbReference type="SMART" id="SM00365">
    <property type="entry name" value="LRR_SD22"/>
    <property type="match status" value="4"/>
</dbReference>
<dbReference type="SUPFAM" id="SSF52058">
    <property type="entry name" value="L domain-like"/>
    <property type="match status" value="2"/>
</dbReference>
<evidence type="ECO:0008006" key="8">
    <source>
        <dbReference type="Google" id="ProtNLM"/>
    </source>
</evidence>
<dbReference type="InterPro" id="IPR001611">
    <property type="entry name" value="Leu-rich_rpt"/>
</dbReference>
<dbReference type="PANTHER" id="PTHR24366:SF96">
    <property type="entry name" value="LEUCINE RICH REPEAT CONTAINING 53"/>
    <property type="match status" value="1"/>
</dbReference>
<feature type="compositionally biased region" description="Basic residues" evidence="3">
    <location>
        <begin position="783"/>
        <end position="798"/>
    </location>
</feature>
<organism evidence="6 7">
    <name type="scientific">Aedes albopictus</name>
    <name type="common">Asian tiger mosquito</name>
    <name type="synonym">Stegomyia albopicta</name>
    <dbReference type="NCBI Taxonomy" id="7160"/>
    <lineage>
        <taxon>Eukaryota</taxon>
        <taxon>Metazoa</taxon>
        <taxon>Ecdysozoa</taxon>
        <taxon>Arthropoda</taxon>
        <taxon>Hexapoda</taxon>
        <taxon>Insecta</taxon>
        <taxon>Pterygota</taxon>
        <taxon>Neoptera</taxon>
        <taxon>Endopterygota</taxon>
        <taxon>Diptera</taxon>
        <taxon>Nematocera</taxon>
        <taxon>Culicoidea</taxon>
        <taxon>Culicidae</taxon>
        <taxon>Culicinae</taxon>
        <taxon>Aedini</taxon>
        <taxon>Aedes</taxon>
        <taxon>Stegomyia</taxon>
    </lineage>
</organism>
<feature type="region of interest" description="Disordered" evidence="3">
    <location>
        <begin position="1262"/>
        <end position="1318"/>
    </location>
</feature>
<feature type="signal peptide" evidence="5">
    <location>
        <begin position="1"/>
        <end position="34"/>
    </location>
</feature>
<feature type="compositionally biased region" description="Polar residues" evidence="3">
    <location>
        <begin position="973"/>
        <end position="1004"/>
    </location>
</feature>
<evidence type="ECO:0000256" key="4">
    <source>
        <dbReference type="SAM" id="Phobius"/>
    </source>
</evidence>
<dbReference type="GeneID" id="109431513"/>
<feature type="region of interest" description="Disordered" evidence="3">
    <location>
        <begin position="973"/>
        <end position="1016"/>
    </location>
</feature>
<name>A0ABM1ZQF5_AEDAL</name>
<keyword evidence="4" id="KW-1133">Transmembrane helix</keyword>
<dbReference type="InterPro" id="IPR032675">
    <property type="entry name" value="LRR_dom_sf"/>
</dbReference>
<dbReference type="PROSITE" id="PS51450">
    <property type="entry name" value="LRR"/>
    <property type="match status" value="4"/>
</dbReference>
<dbReference type="Gene3D" id="3.80.10.10">
    <property type="entry name" value="Ribonuclease Inhibitor"/>
    <property type="match status" value="4"/>
</dbReference>
<feature type="region of interest" description="Disordered" evidence="3">
    <location>
        <begin position="1209"/>
        <end position="1232"/>
    </location>
</feature>
<evidence type="ECO:0000313" key="7">
    <source>
        <dbReference type="Proteomes" id="UP000069940"/>
    </source>
</evidence>
<feature type="region of interest" description="Disordered" evidence="3">
    <location>
        <begin position="1339"/>
        <end position="1376"/>
    </location>
</feature>
<sequence>MNMFKMSRVAAFQSRSMMRHVIINASCLLIICTAASVGVGNPSGKFQSISDTASAGSTPDNKQTPAVQHRNRMLERELYVNSHDKSLSPVKSDYDVKHFQSKRDSRFSANVRWKRSPRNASTNSHFNILNLSNKSLTDGQRLSEELSQYSHRQTKYEISHYYNLSDISALDLSRNNLSEELPELVQRNFSSLSWLDLSENNLATAVALKIPTLKYLNLSSNHIKSLSTTHLQGLTRLDISCNAITSDATRSSLMLRNLTDLDLSCNKLETIDKSFFFHTRSLHRLDISENVINRLNRSIFYNLINLEHLNLAGNRIDVIENDTFSYLPNLQFLDLSRNDIGPGSIRALQGIPALIGLSLAQNVRLGPVMHEFVASWSLKELDASGTGLCHIPTALAQSVKSLKLTNNLLSVIRSGDLDSYPLLQQLILSDNLIADVEEDALGRLELLSTLFLDRNRLVRIPISLPSNLIHLHLQNNEIYELQPGVFRNLKNLKTLNLAGNKIAYLPELPLPGLLILNVRRNDLKGLSQSVVKTSPHLRDFLLENNPVKCADLLGIAEWVKPCRDEMLFDDRDYPDSGSPDDSGNEFEIFGRFTTGQRRPSCCQGEGRRRTPGKMAMKIASFKSQCQSENLINLNAPNRLKDDQTTVKHPLDDGKMIPAITTPSVAPSTSSTADIGMMNDKLSTIANEESLLKNLTTSTPLSAQQPTIAPEVHYNETGEPNAIAIISVKEKENLNVNFGTESLQNLTTVAPPVQSELRSTITAELQLNFHNETIKDTKQDKAGAPKKGKIRSQTKKATAKKSQPAKSTSSPNPESRDKLENSSSVNKVVNLTAITPIVNVTGRKRDEASDKSYSGAKDRRQPEAEEKKLNRNSLIQADSMAAETSPSPKRATSTSDKLVEITTTTVTTTPAPMTTESSLSGLSSSLLIPSLTSMMPAEYGRTVEQKWTTSAATEPTTMTVPSVARTTANVVSINNQNNPHQQNSKQTNTSATEGSLEQTVSSPTTAAPVHGTRKANKYEKATVKANANSTKPRKNVNHMKMKLKFNHDQLHDDEFRDNFDTDSVGLLMGNNFGFGHPSHGSGTGPGLHRKSKFSIYDSIYMASLKNANFKPFHHSMHVPNGSHSVLLPGTTPAANKTSSSSSNADIPATSVETSSKILPQEWNDVRPMSSGGSHYGLFIVVGATFGMLISFGLFHLYYCRVRRGQHLHGHHHHYQQYPHQHSADGNSGSHNSAHHRYSYAFEQDDSDERLTYTISTSVLDAPAEVDGSSPIHHQQQQQHHQQQRDRRQRDVLHMDILNPLKSKPLSRNSSTSSSSASSCFDIDSGASNCSEFRPAAPDGYCSDNQKPYRHHNRNALNNHNNSERDRPTRRDTAIDRW</sequence>
<proteinExistence type="predicted"/>
<evidence type="ECO:0000256" key="1">
    <source>
        <dbReference type="ARBA" id="ARBA00022614"/>
    </source>
</evidence>
<reference evidence="6" key="2">
    <citation type="submission" date="2025-05" db="UniProtKB">
        <authorList>
            <consortium name="EnsemblMetazoa"/>
        </authorList>
    </citation>
    <scope>IDENTIFICATION</scope>
    <source>
        <strain evidence="6">Foshan</strain>
    </source>
</reference>
<dbReference type="InterPro" id="IPR003591">
    <property type="entry name" value="Leu-rich_rpt_typical-subtyp"/>
</dbReference>
<protein>
    <recommendedName>
        <fullName evidence="8">LRRCT domain-containing protein</fullName>
    </recommendedName>
</protein>
<keyword evidence="2" id="KW-0677">Repeat</keyword>
<reference evidence="7" key="1">
    <citation type="journal article" date="2015" name="Proc. Natl. Acad. Sci. U.S.A.">
        <title>Genome sequence of the Asian Tiger mosquito, Aedes albopictus, reveals insights into its biology, genetics, and evolution.</title>
        <authorList>
            <person name="Chen X.G."/>
            <person name="Jiang X."/>
            <person name="Gu J."/>
            <person name="Xu M."/>
            <person name="Wu Y."/>
            <person name="Deng Y."/>
            <person name="Zhang C."/>
            <person name="Bonizzoni M."/>
            <person name="Dermauw W."/>
            <person name="Vontas J."/>
            <person name="Armbruster P."/>
            <person name="Huang X."/>
            <person name="Yang Y."/>
            <person name="Zhang H."/>
            <person name="He W."/>
            <person name="Peng H."/>
            <person name="Liu Y."/>
            <person name="Wu K."/>
            <person name="Chen J."/>
            <person name="Lirakis M."/>
            <person name="Topalis P."/>
            <person name="Van Leeuwen T."/>
            <person name="Hall A.B."/>
            <person name="Jiang X."/>
            <person name="Thorpe C."/>
            <person name="Mueller R.L."/>
            <person name="Sun C."/>
            <person name="Waterhouse R.M."/>
            <person name="Yan G."/>
            <person name="Tu Z.J."/>
            <person name="Fang X."/>
            <person name="James A.A."/>
        </authorList>
    </citation>
    <scope>NUCLEOTIDE SEQUENCE [LARGE SCALE GENOMIC DNA]</scope>
    <source>
        <strain evidence="7">Foshan</strain>
    </source>
</reference>
<keyword evidence="1" id="KW-0433">Leucine-rich repeat</keyword>
<dbReference type="RefSeq" id="XP_019563287.3">
    <property type="nucleotide sequence ID" value="XM_019707742.3"/>
</dbReference>
<dbReference type="Proteomes" id="UP000069940">
    <property type="component" value="Unassembled WGS sequence"/>
</dbReference>
<keyword evidence="7" id="KW-1185">Reference proteome</keyword>
<evidence type="ECO:0000256" key="5">
    <source>
        <dbReference type="SAM" id="SignalP"/>
    </source>
</evidence>
<dbReference type="SMART" id="SM00364">
    <property type="entry name" value="LRR_BAC"/>
    <property type="match status" value="6"/>
</dbReference>
<accession>A0ABM1ZQF5</accession>
<dbReference type="Pfam" id="PF13855">
    <property type="entry name" value="LRR_8"/>
    <property type="match status" value="3"/>
</dbReference>
<keyword evidence="4" id="KW-0812">Transmembrane</keyword>
<evidence type="ECO:0000256" key="3">
    <source>
        <dbReference type="SAM" id="MobiDB-lite"/>
    </source>
</evidence>